<organism evidence="8 9">
    <name type="scientific">Coemansia brasiliensis</name>
    <dbReference type="NCBI Taxonomy" id="2650707"/>
    <lineage>
        <taxon>Eukaryota</taxon>
        <taxon>Fungi</taxon>
        <taxon>Fungi incertae sedis</taxon>
        <taxon>Zoopagomycota</taxon>
        <taxon>Kickxellomycotina</taxon>
        <taxon>Kickxellomycetes</taxon>
        <taxon>Kickxellales</taxon>
        <taxon>Kickxellaceae</taxon>
        <taxon>Coemansia</taxon>
    </lineage>
</organism>
<evidence type="ECO:0000256" key="1">
    <source>
        <dbReference type="ARBA" id="ARBA00023125"/>
    </source>
</evidence>
<keyword evidence="3 4" id="KW-0539">Nucleus</keyword>
<feature type="compositionally biased region" description="Low complexity" evidence="6">
    <location>
        <begin position="139"/>
        <end position="163"/>
    </location>
</feature>
<feature type="region of interest" description="Disordered" evidence="6">
    <location>
        <begin position="107"/>
        <end position="177"/>
    </location>
</feature>
<dbReference type="AlphaFoldDB" id="A0A9W8M152"/>
<feature type="domain" description="Homeobox" evidence="7">
    <location>
        <begin position="54"/>
        <end position="114"/>
    </location>
</feature>
<evidence type="ECO:0000256" key="5">
    <source>
        <dbReference type="RuleBase" id="RU000682"/>
    </source>
</evidence>
<evidence type="ECO:0000256" key="3">
    <source>
        <dbReference type="ARBA" id="ARBA00023242"/>
    </source>
</evidence>
<dbReference type="Gene3D" id="1.10.10.60">
    <property type="entry name" value="Homeodomain-like"/>
    <property type="match status" value="1"/>
</dbReference>
<keyword evidence="2 4" id="KW-0371">Homeobox</keyword>
<gene>
    <name evidence="8" type="primary">SHOX2</name>
    <name evidence="8" type="ORF">IWW36_001079</name>
</gene>
<dbReference type="PANTHER" id="PTHR24324:SF9">
    <property type="entry name" value="HOMEOBOX DOMAIN-CONTAINING PROTEIN"/>
    <property type="match status" value="1"/>
</dbReference>
<dbReference type="GO" id="GO:0000978">
    <property type="term" value="F:RNA polymerase II cis-regulatory region sequence-specific DNA binding"/>
    <property type="evidence" value="ECO:0007669"/>
    <property type="project" value="TreeGrafter"/>
</dbReference>
<dbReference type="InterPro" id="IPR009057">
    <property type="entry name" value="Homeodomain-like_sf"/>
</dbReference>
<comment type="subcellular location">
    <subcellularLocation>
        <location evidence="4 5">Nucleus</location>
    </subcellularLocation>
</comment>
<dbReference type="OrthoDB" id="6159439at2759"/>
<proteinExistence type="predicted"/>
<dbReference type="EMBL" id="JANBUW010000012">
    <property type="protein sequence ID" value="KAJ2851440.1"/>
    <property type="molecule type" value="Genomic_DNA"/>
</dbReference>
<accession>A0A9W8M152</accession>
<comment type="caution">
    <text evidence="8">The sequence shown here is derived from an EMBL/GenBank/DDBJ whole genome shotgun (WGS) entry which is preliminary data.</text>
</comment>
<dbReference type="CDD" id="cd00086">
    <property type="entry name" value="homeodomain"/>
    <property type="match status" value="1"/>
</dbReference>
<evidence type="ECO:0000256" key="2">
    <source>
        <dbReference type="ARBA" id="ARBA00023155"/>
    </source>
</evidence>
<dbReference type="InterPro" id="IPR001356">
    <property type="entry name" value="HD"/>
</dbReference>
<keyword evidence="1 4" id="KW-0238">DNA-binding</keyword>
<dbReference type="GO" id="GO:0005634">
    <property type="term" value="C:nucleus"/>
    <property type="evidence" value="ECO:0007669"/>
    <property type="project" value="UniProtKB-SubCell"/>
</dbReference>
<protein>
    <submittedName>
        <fullName evidence="8">Short stature homeobox protein 2</fullName>
    </submittedName>
</protein>
<dbReference type="PROSITE" id="PS50071">
    <property type="entry name" value="HOMEOBOX_2"/>
    <property type="match status" value="1"/>
</dbReference>
<dbReference type="SUPFAM" id="SSF46689">
    <property type="entry name" value="Homeodomain-like"/>
    <property type="match status" value="1"/>
</dbReference>
<feature type="region of interest" description="Disordered" evidence="6">
    <location>
        <begin position="266"/>
        <end position="372"/>
    </location>
</feature>
<feature type="compositionally biased region" description="Polar residues" evidence="6">
    <location>
        <begin position="39"/>
        <end position="51"/>
    </location>
</feature>
<dbReference type="PANTHER" id="PTHR24324">
    <property type="entry name" value="HOMEOBOX PROTEIN HHEX"/>
    <property type="match status" value="1"/>
</dbReference>
<feature type="region of interest" description="Disordered" evidence="6">
    <location>
        <begin position="35"/>
        <end position="65"/>
    </location>
</feature>
<dbReference type="Pfam" id="PF00046">
    <property type="entry name" value="Homeodomain"/>
    <property type="match status" value="1"/>
</dbReference>
<feature type="DNA-binding region" description="Homeobox" evidence="4">
    <location>
        <begin position="56"/>
        <end position="115"/>
    </location>
</feature>
<evidence type="ECO:0000256" key="6">
    <source>
        <dbReference type="SAM" id="MobiDB-lite"/>
    </source>
</evidence>
<feature type="compositionally biased region" description="Polar residues" evidence="6">
    <location>
        <begin position="122"/>
        <end position="138"/>
    </location>
</feature>
<dbReference type="PROSITE" id="PS00027">
    <property type="entry name" value="HOMEOBOX_1"/>
    <property type="match status" value="1"/>
</dbReference>
<dbReference type="SMART" id="SM00389">
    <property type="entry name" value="HOX"/>
    <property type="match status" value="1"/>
</dbReference>
<evidence type="ECO:0000313" key="8">
    <source>
        <dbReference type="EMBL" id="KAJ2851440.1"/>
    </source>
</evidence>
<reference evidence="8" key="1">
    <citation type="submission" date="2022-07" db="EMBL/GenBank/DDBJ databases">
        <title>Phylogenomic reconstructions and comparative analyses of Kickxellomycotina fungi.</title>
        <authorList>
            <person name="Reynolds N.K."/>
            <person name="Stajich J.E."/>
            <person name="Barry K."/>
            <person name="Grigoriev I.V."/>
            <person name="Crous P."/>
            <person name="Smith M.E."/>
        </authorList>
    </citation>
    <scope>NUCLEOTIDE SEQUENCE</scope>
    <source>
        <strain evidence="8">NRRL 1566</strain>
    </source>
</reference>
<dbReference type="InterPro" id="IPR017970">
    <property type="entry name" value="Homeobox_CS"/>
</dbReference>
<name>A0A9W8M152_9FUNG</name>
<keyword evidence="9" id="KW-1185">Reference proteome</keyword>
<dbReference type="Proteomes" id="UP001139887">
    <property type="component" value="Unassembled WGS sequence"/>
</dbReference>
<evidence type="ECO:0000259" key="7">
    <source>
        <dbReference type="PROSITE" id="PS50071"/>
    </source>
</evidence>
<dbReference type="GO" id="GO:0030154">
    <property type="term" value="P:cell differentiation"/>
    <property type="evidence" value="ECO:0007669"/>
    <property type="project" value="TreeGrafter"/>
</dbReference>
<evidence type="ECO:0000256" key="4">
    <source>
        <dbReference type="PROSITE-ProRule" id="PRU00108"/>
    </source>
</evidence>
<dbReference type="InterPro" id="IPR051000">
    <property type="entry name" value="Homeobox_DNA-bind_prot"/>
</dbReference>
<dbReference type="GO" id="GO:0000981">
    <property type="term" value="F:DNA-binding transcription factor activity, RNA polymerase II-specific"/>
    <property type="evidence" value="ECO:0007669"/>
    <property type="project" value="InterPro"/>
</dbReference>
<sequence>METHQSPAVYQHLPAADVNAGHEYYYSHQYSYHPYHRGTSPQRPQESLSPQPSIPIKGKRKRASPQQLEVLNRVFASTSFPSTEMRNRLARELGMTPRTVQIWFQNKRQASRQRDGHHSRNTKSMASSANINSFGRQYSKSQSPSSSDSAASRHSPSPSPATAVGTGSHDGSSRSPRAQQQLMVLVDAATAARPGPPCSAPSPAQPAALAPVPADYTYKHKFKLSSANLTPSGQHAEYAHTRNDQWFAEDTPARLDYLYSHKGLAQHQMSPRQRAERLPPVAEASAAGTRPSSSSFSAYQQLPPPPAYQVQPVNEPRRQRPLSFGYSSPSSLAHDAQATPVQRTMSLMDMLNAPPEQRRLPPLPAIAPEAAH</sequence>
<evidence type="ECO:0000313" key="9">
    <source>
        <dbReference type="Proteomes" id="UP001139887"/>
    </source>
</evidence>